<accession>A0A292ZC07</accession>
<evidence type="ECO:0000313" key="3">
    <source>
        <dbReference type="EMBL" id="GAY20997.1"/>
    </source>
</evidence>
<dbReference type="PANTHER" id="PTHR33678">
    <property type="entry name" value="BLL1576 PROTEIN"/>
    <property type="match status" value="1"/>
</dbReference>
<gene>
    <name evidence="3" type="ORF">SFOMI_1527</name>
</gene>
<name>A0A292ZC07_SPHSA</name>
<dbReference type="InterPro" id="IPR004291">
    <property type="entry name" value="Transposase_IS66_central"/>
</dbReference>
<sequence>MVGALAAQVRSLQDTQDEHAGVVALKDAEIAALKDEIARLKGLPPRPKFKAKPSGMEQATSKAKSKKGRKRGRGSVRDKLAVTSEVKLKANVPAGARFRGYEDVLVQDLKISVEVVRYRRERWETAAGERIVAPLPPGILGGFGPELRRFIAAGHFQGQMTSERLTAILNGMGLQISKRQVVRLLSKGLEALVAEDQAVFRTGLETARWISVDDTSAPHAGRNGYVTQLGDQRFAVFRSGVSKSRAAFLSLLQAGRSEHVVNDVAVARMHEMDMAASQIDALASHGDKRFADADAWTAHLVALGFDKLDVQPDPVKVATESALWGAISEQGLLGDTAIISDGAGQFRVGDNHALCWVHCERLVHKLQPSSKKDRDAVALKRSLIWWLYADLKTWQGDPDPKRARALRARFDRIFTRRTGYVMLDRLLIRLHRQKAQLLRVLERREIPLHTNGSENDIRAFVTKRKISGGTVSQAGRIARDTMIGLLKTCAKLRISFYQFLGSRFAVPGASQVQWLPELVRRAPA</sequence>
<organism evidence="3 4">
    <name type="scientific">Sphingobium fuliginis (strain ATCC 27551)</name>
    <dbReference type="NCBI Taxonomy" id="336203"/>
    <lineage>
        <taxon>Bacteria</taxon>
        <taxon>Pseudomonadati</taxon>
        <taxon>Pseudomonadota</taxon>
        <taxon>Alphaproteobacteria</taxon>
        <taxon>Sphingomonadales</taxon>
        <taxon>Sphingomonadaceae</taxon>
        <taxon>Sphingobium</taxon>
    </lineage>
</organism>
<evidence type="ECO:0000256" key="1">
    <source>
        <dbReference type="SAM" id="MobiDB-lite"/>
    </source>
</evidence>
<dbReference type="Proteomes" id="UP000221538">
    <property type="component" value="Unassembled WGS sequence"/>
</dbReference>
<dbReference type="InterPro" id="IPR052344">
    <property type="entry name" value="Transposase-related"/>
</dbReference>
<dbReference type="AlphaFoldDB" id="A0A292ZC07"/>
<reference evidence="3 4" key="1">
    <citation type="journal article" date="2013" name="Biodegradation">
        <title>Occurrence of 4-tert-butylphenol (4-t-BP) biodegradation in an aquatic sample caused by the presence of Spirodela polyrrhiza and isolation of a 4-t-BP-utilizing bacterium.</title>
        <authorList>
            <person name="Ogata Y."/>
            <person name="Toyama T."/>
            <person name="Yu N."/>
            <person name="Wang X."/>
            <person name="Sei K."/>
            <person name="Ike M."/>
        </authorList>
    </citation>
    <scope>NUCLEOTIDE SEQUENCE [LARGE SCALE GENOMIC DNA]</scope>
    <source>
        <strain evidence="3 4">OMI</strain>
    </source>
</reference>
<evidence type="ECO:0000313" key="4">
    <source>
        <dbReference type="Proteomes" id="UP000221538"/>
    </source>
</evidence>
<comment type="caution">
    <text evidence="3">The sequence shown here is derived from an EMBL/GenBank/DDBJ whole genome shotgun (WGS) entry which is preliminary data.</text>
</comment>
<protein>
    <submittedName>
        <fullName evidence="3">Mobile element protein</fullName>
    </submittedName>
</protein>
<feature type="domain" description="Transposase IS66 central" evidence="2">
    <location>
        <begin position="351"/>
        <end position="475"/>
    </location>
</feature>
<dbReference type="EMBL" id="BEWI01000031">
    <property type="protein sequence ID" value="GAY20997.1"/>
    <property type="molecule type" value="Genomic_DNA"/>
</dbReference>
<dbReference type="Pfam" id="PF03050">
    <property type="entry name" value="DDE_Tnp_IS66"/>
    <property type="match status" value="1"/>
</dbReference>
<evidence type="ECO:0000259" key="2">
    <source>
        <dbReference type="Pfam" id="PF03050"/>
    </source>
</evidence>
<feature type="region of interest" description="Disordered" evidence="1">
    <location>
        <begin position="43"/>
        <end position="77"/>
    </location>
</feature>
<feature type="compositionally biased region" description="Basic residues" evidence="1">
    <location>
        <begin position="63"/>
        <end position="74"/>
    </location>
</feature>
<proteinExistence type="predicted"/>
<reference evidence="3 4" key="2">
    <citation type="journal article" date="2013" name="Environ. Sci. Technol.">
        <title>The 4-tert-butylphenol-utilizing bacterium Sphingobium fuliginis OMI can degrade bisphenols via phenolic ring hydroxylation and meta-cleavage pathway.</title>
        <authorList>
            <person name="Ogata Y."/>
            <person name="Goda S."/>
            <person name="Toyama T."/>
            <person name="Sei K."/>
            <person name="Ike M."/>
        </authorList>
    </citation>
    <scope>NUCLEOTIDE SEQUENCE [LARGE SCALE GENOMIC DNA]</scope>
    <source>
        <strain evidence="3 4">OMI</strain>
    </source>
</reference>